<evidence type="ECO:0000313" key="16">
    <source>
        <dbReference type="EMBL" id="CAK9143240.1"/>
    </source>
</evidence>
<dbReference type="GO" id="GO:0004674">
    <property type="term" value="F:protein serine/threonine kinase activity"/>
    <property type="evidence" value="ECO:0007669"/>
    <property type="project" value="UniProtKB-KW"/>
</dbReference>
<proteinExistence type="predicted"/>
<feature type="binding site" evidence="12">
    <location>
        <position position="215"/>
    </location>
    <ligand>
        <name>ATP</name>
        <dbReference type="ChEBI" id="CHEBI:30616"/>
    </ligand>
</feature>
<keyword evidence="3" id="KW-0723">Serine/threonine-protein kinase</keyword>
<dbReference type="Gene3D" id="3.30.200.20">
    <property type="entry name" value="Phosphorylase Kinase, domain 1"/>
    <property type="match status" value="1"/>
</dbReference>
<evidence type="ECO:0000256" key="13">
    <source>
        <dbReference type="SAM" id="Phobius"/>
    </source>
</evidence>
<evidence type="ECO:0000259" key="15">
    <source>
        <dbReference type="PROSITE" id="PS50011"/>
    </source>
</evidence>
<accession>A0ABC8RE38</accession>
<gene>
    <name evidence="16" type="ORF">ILEXP_LOCUS10938</name>
</gene>
<keyword evidence="4" id="KW-0808">Transferase</keyword>
<dbReference type="PANTHER" id="PTHR47982">
    <property type="entry name" value="PROLINE-RICH RECEPTOR-LIKE PROTEIN KINASE PERK4"/>
    <property type="match status" value="1"/>
</dbReference>
<feature type="transmembrane region" description="Helical" evidence="13">
    <location>
        <begin position="104"/>
        <end position="128"/>
    </location>
</feature>
<dbReference type="EMBL" id="CAUOFW020001281">
    <property type="protein sequence ID" value="CAK9143240.1"/>
    <property type="molecule type" value="Genomic_DNA"/>
</dbReference>
<keyword evidence="7 12" id="KW-0067">ATP-binding</keyword>
<keyword evidence="14" id="KW-0732">Signal</keyword>
<evidence type="ECO:0000256" key="3">
    <source>
        <dbReference type="ARBA" id="ARBA00022527"/>
    </source>
</evidence>
<dbReference type="GO" id="GO:0005886">
    <property type="term" value="C:plasma membrane"/>
    <property type="evidence" value="ECO:0007669"/>
    <property type="project" value="UniProtKB-SubCell"/>
</dbReference>
<keyword evidence="3" id="KW-0418">Kinase</keyword>
<comment type="catalytic activity">
    <reaction evidence="11">
        <text>L-seryl-[protein] + ATP = O-phospho-L-seryl-[protein] + ADP + H(+)</text>
        <dbReference type="Rhea" id="RHEA:17989"/>
        <dbReference type="Rhea" id="RHEA-COMP:9863"/>
        <dbReference type="Rhea" id="RHEA-COMP:11604"/>
        <dbReference type="ChEBI" id="CHEBI:15378"/>
        <dbReference type="ChEBI" id="CHEBI:29999"/>
        <dbReference type="ChEBI" id="CHEBI:30616"/>
        <dbReference type="ChEBI" id="CHEBI:83421"/>
        <dbReference type="ChEBI" id="CHEBI:456216"/>
        <dbReference type="EC" id="2.7.11.1"/>
    </reaction>
</comment>
<evidence type="ECO:0000256" key="7">
    <source>
        <dbReference type="ARBA" id="ARBA00022840"/>
    </source>
</evidence>
<evidence type="ECO:0000256" key="12">
    <source>
        <dbReference type="PROSITE-ProRule" id="PRU10141"/>
    </source>
</evidence>
<dbReference type="SUPFAM" id="SSF56112">
    <property type="entry name" value="Protein kinase-like (PK-like)"/>
    <property type="match status" value="1"/>
</dbReference>
<feature type="domain" description="Protein kinase" evidence="15">
    <location>
        <begin position="187"/>
        <end position="354"/>
    </location>
</feature>
<dbReference type="AlphaFoldDB" id="A0ABC8RE38"/>
<dbReference type="InterPro" id="IPR000719">
    <property type="entry name" value="Prot_kinase_dom"/>
</dbReference>
<evidence type="ECO:0000256" key="2">
    <source>
        <dbReference type="ARBA" id="ARBA00012513"/>
    </source>
</evidence>
<dbReference type="Gene3D" id="1.10.510.10">
    <property type="entry name" value="Transferase(Phosphotransferase) domain 1"/>
    <property type="match status" value="1"/>
</dbReference>
<evidence type="ECO:0000256" key="9">
    <source>
        <dbReference type="ARBA" id="ARBA00023136"/>
    </source>
</evidence>
<keyword evidence="17" id="KW-1185">Reference proteome</keyword>
<keyword evidence="9 13" id="KW-0472">Membrane</keyword>
<dbReference type="GO" id="GO:0005524">
    <property type="term" value="F:ATP binding"/>
    <property type="evidence" value="ECO:0007669"/>
    <property type="project" value="UniProtKB-UniRule"/>
</dbReference>
<evidence type="ECO:0000256" key="8">
    <source>
        <dbReference type="ARBA" id="ARBA00022989"/>
    </source>
</evidence>
<feature type="signal peptide" evidence="14">
    <location>
        <begin position="1"/>
        <end position="25"/>
    </location>
</feature>
<dbReference type="Proteomes" id="UP001642360">
    <property type="component" value="Unassembled WGS sequence"/>
</dbReference>
<keyword evidence="6 12" id="KW-0547">Nucleotide-binding</keyword>
<protein>
    <recommendedName>
        <fullName evidence="2">non-specific serine/threonine protein kinase</fullName>
        <ecNumber evidence="2">2.7.11.1</ecNumber>
    </recommendedName>
</protein>
<comment type="catalytic activity">
    <reaction evidence="10">
        <text>L-threonyl-[protein] + ATP = O-phospho-L-threonyl-[protein] + ADP + H(+)</text>
        <dbReference type="Rhea" id="RHEA:46608"/>
        <dbReference type="Rhea" id="RHEA-COMP:11060"/>
        <dbReference type="Rhea" id="RHEA-COMP:11605"/>
        <dbReference type="ChEBI" id="CHEBI:15378"/>
        <dbReference type="ChEBI" id="CHEBI:30013"/>
        <dbReference type="ChEBI" id="CHEBI:30616"/>
        <dbReference type="ChEBI" id="CHEBI:61977"/>
        <dbReference type="ChEBI" id="CHEBI:456216"/>
        <dbReference type="EC" id="2.7.11.1"/>
    </reaction>
</comment>
<evidence type="ECO:0000256" key="1">
    <source>
        <dbReference type="ARBA" id="ARBA00004162"/>
    </source>
</evidence>
<dbReference type="InterPro" id="IPR047117">
    <property type="entry name" value="PERK1-13-like"/>
</dbReference>
<dbReference type="PROSITE" id="PS00107">
    <property type="entry name" value="PROTEIN_KINASE_ATP"/>
    <property type="match status" value="1"/>
</dbReference>
<keyword evidence="5 13" id="KW-0812">Transmembrane</keyword>
<dbReference type="InterPro" id="IPR001245">
    <property type="entry name" value="Ser-Thr/Tyr_kinase_cat_dom"/>
</dbReference>
<evidence type="ECO:0000256" key="14">
    <source>
        <dbReference type="SAM" id="SignalP"/>
    </source>
</evidence>
<reference evidence="16 17" key="1">
    <citation type="submission" date="2024-02" db="EMBL/GenBank/DDBJ databases">
        <authorList>
            <person name="Vignale AGUSTIN F."/>
            <person name="Sosa J E."/>
            <person name="Modenutti C."/>
        </authorList>
    </citation>
    <scope>NUCLEOTIDE SEQUENCE [LARGE SCALE GENOMIC DNA]</scope>
</reference>
<dbReference type="PROSITE" id="PS50011">
    <property type="entry name" value="PROTEIN_KINASE_DOM"/>
    <property type="match status" value="1"/>
</dbReference>
<organism evidence="16 17">
    <name type="scientific">Ilex paraguariensis</name>
    <name type="common">yerba mate</name>
    <dbReference type="NCBI Taxonomy" id="185542"/>
    <lineage>
        <taxon>Eukaryota</taxon>
        <taxon>Viridiplantae</taxon>
        <taxon>Streptophyta</taxon>
        <taxon>Embryophyta</taxon>
        <taxon>Tracheophyta</taxon>
        <taxon>Spermatophyta</taxon>
        <taxon>Magnoliopsida</taxon>
        <taxon>eudicotyledons</taxon>
        <taxon>Gunneridae</taxon>
        <taxon>Pentapetalae</taxon>
        <taxon>asterids</taxon>
        <taxon>campanulids</taxon>
        <taxon>Aquifoliales</taxon>
        <taxon>Aquifoliaceae</taxon>
        <taxon>Ilex</taxon>
    </lineage>
</organism>
<feature type="chain" id="PRO_5044754575" description="non-specific serine/threonine protein kinase" evidence="14">
    <location>
        <begin position="26"/>
        <end position="354"/>
    </location>
</feature>
<evidence type="ECO:0000256" key="5">
    <source>
        <dbReference type="ARBA" id="ARBA00022692"/>
    </source>
</evidence>
<name>A0ABC8RE38_9AQUA</name>
<dbReference type="EC" id="2.7.11.1" evidence="2"/>
<dbReference type="PANTHER" id="PTHR47982:SF9">
    <property type="entry name" value="NON-SPECIFIC SERINE_THREONINE PROTEIN KINASE"/>
    <property type="match status" value="1"/>
</dbReference>
<keyword evidence="8 13" id="KW-1133">Transmembrane helix</keyword>
<dbReference type="InterPro" id="IPR011009">
    <property type="entry name" value="Kinase-like_dom_sf"/>
</dbReference>
<evidence type="ECO:0000256" key="10">
    <source>
        <dbReference type="ARBA" id="ARBA00047899"/>
    </source>
</evidence>
<dbReference type="InterPro" id="IPR017441">
    <property type="entry name" value="Protein_kinase_ATP_BS"/>
</dbReference>
<evidence type="ECO:0000256" key="11">
    <source>
        <dbReference type="ARBA" id="ARBA00048679"/>
    </source>
</evidence>
<dbReference type="Pfam" id="PF07714">
    <property type="entry name" value="PK_Tyr_Ser-Thr"/>
    <property type="match status" value="1"/>
</dbReference>
<sequence length="354" mass="39424">MPLFWWRPLPLLILIQLFGPHKLHVEALLAFKSTVSNSREFPRIGKYPAGRQWECVNCYKLKDLSVVSLSRTTTIKSKLDEGTNVPTYTPVQEVDSKKPSKQKLAAIIGGAAAALVVVVIVATVYFCLMRLKRLIRRASDTASSEPSPTVEWERGFASPGAVDLSVLNTQNLRPFTISELENATGNFSWGNIIGGGAFGLVYKGLLEDGSVVAIKRHIQYPIQFFVHEVKHIARVHHKHLVKLIGYCEENQQQLLVYEYLPNGNVGNHLYDSEGLPIGKLDMRQRLLIALGAAKGLEHLHSLMPPVLHMRFKTRNMLVDENLTCKVSDFGLQKLLAEGYHAGSSSAIDCFVDPE</sequence>
<comment type="caution">
    <text evidence="16">The sequence shown here is derived from an EMBL/GenBank/DDBJ whole genome shotgun (WGS) entry which is preliminary data.</text>
</comment>
<dbReference type="FunFam" id="3.30.200.20:FF:000415">
    <property type="entry name" value="receptor-like serine/threonine-protein kinase NCRK"/>
    <property type="match status" value="1"/>
</dbReference>
<comment type="subcellular location">
    <subcellularLocation>
        <location evidence="1">Cell membrane</location>
        <topology evidence="1">Single-pass membrane protein</topology>
    </subcellularLocation>
</comment>
<evidence type="ECO:0000313" key="17">
    <source>
        <dbReference type="Proteomes" id="UP001642360"/>
    </source>
</evidence>
<evidence type="ECO:0000256" key="4">
    <source>
        <dbReference type="ARBA" id="ARBA00022679"/>
    </source>
</evidence>
<evidence type="ECO:0000256" key="6">
    <source>
        <dbReference type="ARBA" id="ARBA00022741"/>
    </source>
</evidence>